<dbReference type="GO" id="GO:0012506">
    <property type="term" value="C:vesicle membrane"/>
    <property type="evidence" value="ECO:0007669"/>
    <property type="project" value="TreeGrafter"/>
</dbReference>
<feature type="region of interest" description="Disordered" evidence="4">
    <location>
        <begin position="1"/>
        <end position="159"/>
    </location>
</feature>
<feature type="compositionally biased region" description="Pro residues" evidence="4">
    <location>
        <begin position="133"/>
        <end position="154"/>
    </location>
</feature>
<feature type="compositionally biased region" description="Low complexity" evidence="4">
    <location>
        <begin position="121"/>
        <end position="132"/>
    </location>
</feature>
<comment type="similarity">
    <text evidence="1">Belongs to the annexin family.</text>
</comment>
<dbReference type="SMART" id="SM00335">
    <property type="entry name" value="ANX"/>
    <property type="match status" value="4"/>
</dbReference>
<sequence>MSNYPGYTPPQQGQWGQQPAQGQGWGQAPPPNQQYPPQGPPQGYQNYAGAPPPQGGWNQPPPQGQYGQQWPPQPNQYQAPGQQFNQPPPPQQYGNWGPPPAQPGYGSPAPQQPYGAPPAQPAYGSPAPQQPYGAPPAQPPFGSAPPMAQYPPTPASLGYGEQQTANINLINEAKALRRAMKGMGTDEKVLINVLSKKDPIQINTLREQYNKEEKRNLIADLESETSGYLEEGLVQIVRGPLDGDCYTLYKAMKGAGTKEAALDDVLVGRSNADINAIKARYLHLYKGSLEEHLRGDLSGGTEQMYMMIIAARRAEDSYPVIPQEIDHAVTQLQSGMGNVISKNNIQVCEILTSKNDAQLRAIAQTYQQRYQKPLEDVVKSKFSGHMEDALLLLLARAQNRPKAEAVRLEESMAGPGTKDMLLVQRVVRCHWDQRFMGQVRDAYKMTYARDLVGRIEGETSGKYERLLVACVK</sequence>
<organism evidence="5 6">
    <name type="scientific">Trematosphaeria pertusa</name>
    <dbReference type="NCBI Taxonomy" id="390896"/>
    <lineage>
        <taxon>Eukaryota</taxon>
        <taxon>Fungi</taxon>
        <taxon>Dikarya</taxon>
        <taxon>Ascomycota</taxon>
        <taxon>Pezizomycotina</taxon>
        <taxon>Dothideomycetes</taxon>
        <taxon>Pleosporomycetidae</taxon>
        <taxon>Pleosporales</taxon>
        <taxon>Massarineae</taxon>
        <taxon>Trematosphaeriaceae</taxon>
        <taxon>Trematosphaeria</taxon>
    </lineage>
</organism>
<keyword evidence="3" id="KW-0041">Annexin</keyword>
<dbReference type="EMBL" id="ML987192">
    <property type="protein sequence ID" value="KAF2252037.1"/>
    <property type="molecule type" value="Genomic_DNA"/>
</dbReference>
<proteinExistence type="inferred from homology"/>
<feature type="compositionally biased region" description="Pro residues" evidence="4">
    <location>
        <begin position="86"/>
        <end position="102"/>
    </location>
</feature>
<dbReference type="GO" id="GO:0005634">
    <property type="term" value="C:nucleus"/>
    <property type="evidence" value="ECO:0007669"/>
    <property type="project" value="TreeGrafter"/>
</dbReference>
<dbReference type="GO" id="GO:0005886">
    <property type="term" value="C:plasma membrane"/>
    <property type="evidence" value="ECO:0007669"/>
    <property type="project" value="TreeGrafter"/>
</dbReference>
<feature type="compositionally biased region" description="Low complexity" evidence="4">
    <location>
        <begin position="1"/>
        <end position="22"/>
    </location>
</feature>
<keyword evidence="6" id="KW-1185">Reference proteome</keyword>
<evidence type="ECO:0000256" key="1">
    <source>
        <dbReference type="ARBA" id="ARBA00007831"/>
    </source>
</evidence>
<dbReference type="OrthoDB" id="37886at2759"/>
<dbReference type="PROSITE" id="PS51897">
    <property type="entry name" value="ANNEXIN_2"/>
    <property type="match status" value="4"/>
</dbReference>
<dbReference type="AlphaFoldDB" id="A0A6A6IP80"/>
<keyword evidence="2" id="KW-0677">Repeat</keyword>
<evidence type="ECO:0000256" key="4">
    <source>
        <dbReference type="SAM" id="MobiDB-lite"/>
    </source>
</evidence>
<dbReference type="PANTHER" id="PTHR10502:SF102">
    <property type="entry name" value="ANNEXIN B11"/>
    <property type="match status" value="1"/>
</dbReference>
<name>A0A6A6IP80_9PLEO</name>
<dbReference type="Pfam" id="PF00191">
    <property type="entry name" value="Annexin"/>
    <property type="match status" value="4"/>
</dbReference>
<dbReference type="GO" id="GO:0005509">
    <property type="term" value="F:calcium ion binding"/>
    <property type="evidence" value="ECO:0007669"/>
    <property type="project" value="InterPro"/>
</dbReference>
<dbReference type="PANTHER" id="PTHR10502">
    <property type="entry name" value="ANNEXIN"/>
    <property type="match status" value="1"/>
</dbReference>
<accession>A0A6A6IP80</accession>
<dbReference type="GO" id="GO:0005737">
    <property type="term" value="C:cytoplasm"/>
    <property type="evidence" value="ECO:0007669"/>
    <property type="project" value="TreeGrafter"/>
</dbReference>
<dbReference type="InterPro" id="IPR037104">
    <property type="entry name" value="Annexin_sf"/>
</dbReference>
<dbReference type="GeneID" id="54581736"/>
<feature type="compositionally biased region" description="Pro residues" evidence="4">
    <location>
        <begin position="50"/>
        <end position="63"/>
    </location>
</feature>
<evidence type="ECO:0000256" key="2">
    <source>
        <dbReference type="ARBA" id="ARBA00022737"/>
    </source>
</evidence>
<dbReference type="FunFam" id="1.10.220.10:FF:000005">
    <property type="entry name" value="Annexin"/>
    <property type="match status" value="1"/>
</dbReference>
<feature type="compositionally biased region" description="Pro residues" evidence="4">
    <location>
        <begin position="28"/>
        <end position="40"/>
    </location>
</feature>
<gene>
    <name evidence="5" type="ORF">BU26DRAFT_516746</name>
</gene>
<dbReference type="PRINTS" id="PR00196">
    <property type="entry name" value="ANNEXIN"/>
</dbReference>
<reference evidence="5" key="1">
    <citation type="journal article" date="2020" name="Stud. Mycol.">
        <title>101 Dothideomycetes genomes: a test case for predicting lifestyles and emergence of pathogens.</title>
        <authorList>
            <person name="Haridas S."/>
            <person name="Albert R."/>
            <person name="Binder M."/>
            <person name="Bloem J."/>
            <person name="Labutti K."/>
            <person name="Salamov A."/>
            <person name="Andreopoulos B."/>
            <person name="Baker S."/>
            <person name="Barry K."/>
            <person name="Bills G."/>
            <person name="Bluhm B."/>
            <person name="Cannon C."/>
            <person name="Castanera R."/>
            <person name="Culley D."/>
            <person name="Daum C."/>
            <person name="Ezra D."/>
            <person name="Gonzalez J."/>
            <person name="Henrissat B."/>
            <person name="Kuo A."/>
            <person name="Liang C."/>
            <person name="Lipzen A."/>
            <person name="Lutzoni F."/>
            <person name="Magnuson J."/>
            <person name="Mondo S."/>
            <person name="Nolan M."/>
            <person name="Ohm R."/>
            <person name="Pangilinan J."/>
            <person name="Park H.-J."/>
            <person name="Ramirez L."/>
            <person name="Alfaro M."/>
            <person name="Sun H."/>
            <person name="Tritt A."/>
            <person name="Yoshinaga Y."/>
            <person name="Zwiers L.-H."/>
            <person name="Turgeon B."/>
            <person name="Goodwin S."/>
            <person name="Spatafora J."/>
            <person name="Crous P."/>
            <person name="Grigoriev I."/>
        </authorList>
    </citation>
    <scope>NUCLEOTIDE SEQUENCE</scope>
    <source>
        <strain evidence="5">CBS 122368</strain>
    </source>
</reference>
<protein>
    <submittedName>
        <fullName evidence="5">Annexin</fullName>
    </submittedName>
</protein>
<dbReference type="Gene3D" id="1.10.220.10">
    <property type="entry name" value="Annexin"/>
    <property type="match status" value="4"/>
</dbReference>
<dbReference type="GO" id="GO:0001786">
    <property type="term" value="F:phosphatidylserine binding"/>
    <property type="evidence" value="ECO:0007669"/>
    <property type="project" value="TreeGrafter"/>
</dbReference>
<dbReference type="SUPFAM" id="SSF47874">
    <property type="entry name" value="Annexin"/>
    <property type="match status" value="1"/>
</dbReference>
<dbReference type="RefSeq" id="XP_033687041.1">
    <property type="nucleotide sequence ID" value="XM_033828406.1"/>
</dbReference>
<feature type="compositionally biased region" description="Low complexity" evidence="4">
    <location>
        <begin position="64"/>
        <end position="85"/>
    </location>
</feature>
<evidence type="ECO:0000256" key="3">
    <source>
        <dbReference type="ARBA" id="ARBA00023216"/>
    </source>
</evidence>
<evidence type="ECO:0000313" key="5">
    <source>
        <dbReference type="EMBL" id="KAF2252037.1"/>
    </source>
</evidence>
<dbReference type="InterPro" id="IPR001464">
    <property type="entry name" value="Annexin"/>
</dbReference>
<dbReference type="InterPro" id="IPR018502">
    <property type="entry name" value="Annexin_repeat"/>
</dbReference>
<evidence type="ECO:0000313" key="6">
    <source>
        <dbReference type="Proteomes" id="UP000800094"/>
    </source>
</evidence>
<dbReference type="Proteomes" id="UP000800094">
    <property type="component" value="Unassembled WGS sequence"/>
</dbReference>
<dbReference type="GO" id="GO:0005544">
    <property type="term" value="F:calcium-dependent phospholipid binding"/>
    <property type="evidence" value="ECO:0007669"/>
    <property type="project" value="InterPro"/>
</dbReference>